<dbReference type="PROSITE" id="PS00518">
    <property type="entry name" value="ZF_RING_1"/>
    <property type="match status" value="1"/>
</dbReference>
<dbReference type="GO" id="GO:0008270">
    <property type="term" value="F:zinc ion binding"/>
    <property type="evidence" value="ECO:0007669"/>
    <property type="project" value="UniProtKB-KW"/>
</dbReference>
<dbReference type="InterPro" id="IPR017907">
    <property type="entry name" value="Znf_RING_CS"/>
</dbReference>
<evidence type="ECO:0000259" key="5">
    <source>
        <dbReference type="PROSITE" id="PS50089"/>
    </source>
</evidence>
<protein>
    <recommendedName>
        <fullName evidence="5">RING-type domain-containing protein</fullName>
    </recommendedName>
</protein>
<name>A0A3Q3ELQ8_KRYMA</name>
<feature type="domain" description="RING-type" evidence="5">
    <location>
        <begin position="36"/>
        <end position="80"/>
    </location>
</feature>
<accession>A0A3Q3ELQ8</accession>
<dbReference type="GeneTree" id="ENSGT00940000162951"/>
<evidence type="ECO:0000256" key="3">
    <source>
        <dbReference type="ARBA" id="ARBA00022833"/>
    </source>
</evidence>
<keyword evidence="3" id="KW-0862">Zinc</keyword>
<dbReference type="Ensembl" id="ENSKMAT00000002831.1">
    <property type="protein sequence ID" value="ENSKMAP00000002777.1"/>
    <property type="gene ID" value="ENSKMAG00000002130.1"/>
</dbReference>
<dbReference type="PANTHER" id="PTHR25465:SF5">
    <property type="entry name" value="E3 UBIQUITIN_ISG15 LIGASE TRIM25-RELATED"/>
    <property type="match status" value="1"/>
</dbReference>
<keyword evidence="7" id="KW-1185">Reference proteome</keyword>
<dbReference type="InterPro" id="IPR018957">
    <property type="entry name" value="Znf_C3HC4_RING-type"/>
</dbReference>
<dbReference type="InterPro" id="IPR013083">
    <property type="entry name" value="Znf_RING/FYVE/PHD"/>
</dbReference>
<keyword evidence="2 4" id="KW-0863">Zinc-finger</keyword>
<dbReference type="SMART" id="SM00184">
    <property type="entry name" value="RING"/>
    <property type="match status" value="1"/>
</dbReference>
<dbReference type="Gene3D" id="3.30.40.10">
    <property type="entry name" value="Zinc/RING finger domain, C3HC4 (zinc finger)"/>
    <property type="match status" value="1"/>
</dbReference>
<keyword evidence="1" id="KW-0479">Metal-binding</keyword>
<evidence type="ECO:0000313" key="7">
    <source>
        <dbReference type="Proteomes" id="UP000264800"/>
    </source>
</evidence>
<organism evidence="6 7">
    <name type="scientific">Kryptolebias marmoratus</name>
    <name type="common">Mangrove killifish</name>
    <name type="synonym">Rivulus marmoratus</name>
    <dbReference type="NCBI Taxonomy" id="37003"/>
    <lineage>
        <taxon>Eukaryota</taxon>
        <taxon>Metazoa</taxon>
        <taxon>Chordata</taxon>
        <taxon>Craniata</taxon>
        <taxon>Vertebrata</taxon>
        <taxon>Euteleostomi</taxon>
        <taxon>Actinopterygii</taxon>
        <taxon>Neopterygii</taxon>
        <taxon>Teleostei</taxon>
        <taxon>Neoteleostei</taxon>
        <taxon>Acanthomorphata</taxon>
        <taxon>Ovalentaria</taxon>
        <taxon>Atherinomorphae</taxon>
        <taxon>Cyprinodontiformes</taxon>
        <taxon>Rivulidae</taxon>
        <taxon>Kryptolebias</taxon>
    </lineage>
</organism>
<proteinExistence type="predicted"/>
<dbReference type="InterPro" id="IPR051051">
    <property type="entry name" value="E3_ubiq-ligase_TRIM/RNF"/>
</dbReference>
<dbReference type="PANTHER" id="PTHR25465">
    <property type="entry name" value="B-BOX DOMAIN CONTAINING"/>
    <property type="match status" value="1"/>
</dbReference>
<dbReference type="SUPFAM" id="SSF57850">
    <property type="entry name" value="RING/U-box"/>
    <property type="match status" value="1"/>
</dbReference>
<reference evidence="6" key="1">
    <citation type="submission" date="2025-08" db="UniProtKB">
        <authorList>
            <consortium name="Ensembl"/>
        </authorList>
    </citation>
    <scope>IDENTIFICATION</scope>
</reference>
<dbReference type="InterPro" id="IPR001841">
    <property type="entry name" value="Znf_RING"/>
</dbReference>
<sequence length="140" mass="15707">HSSSPSCTAPPGIVLFTAVVRALSTNMEPHNPNLTCAICLDRFKIPVTIPCGHTFCKDCINAHWDTKIQSGIGPQCPICNEKFPTRPSLKRNVSLSVLAEAENSTFRKPCFRVLRQDSCSRSFRYDRPVNKRQTNMVETR</sequence>
<dbReference type="PROSITE" id="PS50089">
    <property type="entry name" value="ZF_RING_2"/>
    <property type="match status" value="1"/>
</dbReference>
<evidence type="ECO:0000256" key="1">
    <source>
        <dbReference type="ARBA" id="ARBA00022723"/>
    </source>
</evidence>
<dbReference type="Proteomes" id="UP000264800">
    <property type="component" value="Unplaced"/>
</dbReference>
<dbReference type="Pfam" id="PF00097">
    <property type="entry name" value="zf-C3HC4"/>
    <property type="match status" value="1"/>
</dbReference>
<evidence type="ECO:0000256" key="4">
    <source>
        <dbReference type="PROSITE-ProRule" id="PRU00175"/>
    </source>
</evidence>
<evidence type="ECO:0000313" key="6">
    <source>
        <dbReference type="Ensembl" id="ENSKMAP00000002777.1"/>
    </source>
</evidence>
<evidence type="ECO:0000256" key="2">
    <source>
        <dbReference type="ARBA" id="ARBA00022771"/>
    </source>
</evidence>
<reference evidence="6" key="2">
    <citation type="submission" date="2025-09" db="UniProtKB">
        <authorList>
            <consortium name="Ensembl"/>
        </authorList>
    </citation>
    <scope>IDENTIFICATION</scope>
</reference>
<dbReference type="AlphaFoldDB" id="A0A3Q3ELQ8"/>